<keyword evidence="4" id="KW-1185">Reference proteome</keyword>
<dbReference type="PROSITE" id="PS50158">
    <property type="entry name" value="ZF_CCHC"/>
    <property type="match status" value="1"/>
</dbReference>
<dbReference type="GO" id="GO:0003676">
    <property type="term" value="F:nucleic acid binding"/>
    <property type="evidence" value="ECO:0007669"/>
    <property type="project" value="InterPro"/>
</dbReference>
<feature type="domain" description="CCHC-type" evidence="3">
    <location>
        <begin position="488"/>
        <end position="503"/>
    </location>
</feature>
<keyword evidence="1" id="KW-0863">Zinc-finger</keyword>
<evidence type="ECO:0000313" key="4">
    <source>
        <dbReference type="Proteomes" id="UP000504618"/>
    </source>
</evidence>
<organism evidence="4 5">
    <name type="scientific">Temnothorax curvispinosus</name>
    <dbReference type="NCBI Taxonomy" id="300111"/>
    <lineage>
        <taxon>Eukaryota</taxon>
        <taxon>Metazoa</taxon>
        <taxon>Ecdysozoa</taxon>
        <taxon>Arthropoda</taxon>
        <taxon>Hexapoda</taxon>
        <taxon>Insecta</taxon>
        <taxon>Pterygota</taxon>
        <taxon>Neoptera</taxon>
        <taxon>Endopterygota</taxon>
        <taxon>Hymenoptera</taxon>
        <taxon>Apocrita</taxon>
        <taxon>Aculeata</taxon>
        <taxon>Formicoidea</taxon>
        <taxon>Formicidae</taxon>
        <taxon>Myrmicinae</taxon>
        <taxon>Temnothorax</taxon>
    </lineage>
</organism>
<feature type="compositionally biased region" description="Basic and acidic residues" evidence="2">
    <location>
        <begin position="115"/>
        <end position="130"/>
    </location>
</feature>
<feature type="region of interest" description="Disordered" evidence="2">
    <location>
        <begin position="229"/>
        <end position="268"/>
    </location>
</feature>
<evidence type="ECO:0000256" key="2">
    <source>
        <dbReference type="SAM" id="MobiDB-lite"/>
    </source>
</evidence>
<dbReference type="Proteomes" id="UP000504618">
    <property type="component" value="Unplaced"/>
</dbReference>
<dbReference type="SMART" id="SM00343">
    <property type="entry name" value="ZnF_C2HC"/>
    <property type="match status" value="2"/>
</dbReference>
<dbReference type="SUPFAM" id="SSF57756">
    <property type="entry name" value="Retrovirus zinc finger-like domains"/>
    <property type="match status" value="1"/>
</dbReference>
<protein>
    <submittedName>
        <fullName evidence="5">Uncharacterized protein LOC112462563</fullName>
    </submittedName>
</protein>
<dbReference type="AlphaFoldDB" id="A0A6J1QQG5"/>
<keyword evidence="1" id="KW-0479">Metal-binding</keyword>
<dbReference type="InterPro" id="IPR036875">
    <property type="entry name" value="Znf_CCHC_sf"/>
</dbReference>
<dbReference type="OrthoDB" id="7554612at2759"/>
<reference evidence="5" key="1">
    <citation type="submission" date="2025-08" db="UniProtKB">
        <authorList>
            <consortium name="RefSeq"/>
        </authorList>
    </citation>
    <scope>IDENTIFICATION</scope>
    <source>
        <tissue evidence="5">Whole body</tissue>
    </source>
</reference>
<name>A0A6J1QQG5_9HYME</name>
<dbReference type="GeneID" id="112462563"/>
<accession>A0A6J1QQG5</accession>
<dbReference type="GO" id="GO:0008270">
    <property type="term" value="F:zinc ion binding"/>
    <property type="evidence" value="ECO:0007669"/>
    <property type="project" value="UniProtKB-KW"/>
</dbReference>
<feature type="compositionally biased region" description="Basic and acidic residues" evidence="2">
    <location>
        <begin position="245"/>
        <end position="259"/>
    </location>
</feature>
<feature type="region of interest" description="Disordered" evidence="2">
    <location>
        <begin position="95"/>
        <end position="194"/>
    </location>
</feature>
<proteinExistence type="predicted"/>
<evidence type="ECO:0000256" key="1">
    <source>
        <dbReference type="PROSITE-ProRule" id="PRU00047"/>
    </source>
</evidence>
<gene>
    <name evidence="5" type="primary">LOC112462563</name>
</gene>
<dbReference type="InterPro" id="IPR001878">
    <property type="entry name" value="Znf_CCHC"/>
</dbReference>
<keyword evidence="1" id="KW-0862">Zinc</keyword>
<dbReference type="RefSeq" id="XP_024884188.1">
    <property type="nucleotide sequence ID" value="XM_025028420.1"/>
</dbReference>
<evidence type="ECO:0000259" key="3">
    <source>
        <dbReference type="PROSITE" id="PS50158"/>
    </source>
</evidence>
<sequence length="550" mass="62025">MEIIRNSSKNIKGNFSGYLRDGISNIGEILDIYRERLCATGDVADLELQNRNLTTQLRKVTREQELQKKEYSALRKENEDLRKDMEMLRREMKSLRDIANTRGSPSKASEIGSADARRTNSGEPLTRVEDFPPLPQRKPRVISSEILRDRTVKLRKYPTSASGSETDATGVPSLHKRRSPSSGNRRTDRETDAVYPDEDTDSHHMLECMNQQIQQLVANMEVLRARFGSKSEESLRKKRTKKTSFRNDTETSGVSDRELIGPQTPTQPIEETIRKEGSRRGVFRDTPRSTVRLRRPPKTAAVSITSLKDDVSYADILKKARDNINLDSLGIETSKIRRGINGGIIIEIPGADGTTKADSLVGKLREVLDLNNIRITRPTTMGELRIWSFDDSILPTEIMNEVSVVGDCDEHLVKLGNIRKMNNGLNSVWVKCPLSAAIKISSTNKIKIGWTIARVELLEARPVQCFKCWRYGHVRTTCNFPEDRTGACFKCGERGHQIGDCREDPRCVICREAGRPSDHRLGSLNICTSVEPIRGRRRGLVSDGRAEAQR</sequence>
<dbReference type="Gene3D" id="4.10.60.10">
    <property type="entry name" value="Zinc finger, CCHC-type"/>
    <property type="match status" value="1"/>
</dbReference>
<evidence type="ECO:0000313" key="5">
    <source>
        <dbReference type="RefSeq" id="XP_024884188.1"/>
    </source>
</evidence>